<evidence type="ECO:0000313" key="1">
    <source>
        <dbReference type="EMBL" id="CUM59561.1"/>
    </source>
</evidence>
<dbReference type="AlphaFoldDB" id="A0A1J1JFP0"/>
<dbReference type="EMBL" id="LO018304">
    <property type="protein sequence ID" value="CUM59561.1"/>
    <property type="molecule type" value="Genomic_DNA"/>
</dbReference>
<proteinExistence type="predicted"/>
<evidence type="ECO:0008006" key="2">
    <source>
        <dbReference type="Google" id="ProtNLM"/>
    </source>
</evidence>
<name>A0A1J1JFP0_PLAAG</name>
<accession>A0A1J1JFP0</accession>
<dbReference type="InterPro" id="IPR038573">
    <property type="entry name" value="BrnT_sf"/>
</dbReference>
<organism evidence="1">
    <name type="scientific">Planktothrix agardhii</name>
    <name type="common">Oscillatoria agardhii</name>
    <dbReference type="NCBI Taxonomy" id="1160"/>
    <lineage>
        <taxon>Bacteria</taxon>
        <taxon>Bacillati</taxon>
        <taxon>Cyanobacteriota</taxon>
        <taxon>Cyanophyceae</taxon>
        <taxon>Oscillatoriophycideae</taxon>
        <taxon>Oscillatoriales</taxon>
        <taxon>Microcoleaceae</taxon>
        <taxon>Planktothrix</taxon>
    </lineage>
</organism>
<protein>
    <recommendedName>
        <fullName evidence="2">BrnT family toxin</fullName>
    </recommendedName>
</protein>
<dbReference type="Pfam" id="PF04365">
    <property type="entry name" value="BrnT_toxin"/>
    <property type="match status" value="1"/>
</dbReference>
<gene>
    <name evidence="1" type="ORF">PLAM_1594</name>
</gene>
<dbReference type="InterPro" id="IPR007460">
    <property type="entry name" value="BrnT_toxin"/>
</dbReference>
<reference evidence="1" key="1">
    <citation type="submission" date="2015-09" db="EMBL/GenBank/DDBJ databases">
        <authorList>
            <person name="Jackson K.R."/>
            <person name="Lunt B.L."/>
            <person name="Fisher J.N.B."/>
            <person name="Gardner A.V."/>
            <person name="Bailey M.E."/>
            <person name="Deus L.M."/>
            <person name="Earl A.S."/>
            <person name="Gibby P.D."/>
            <person name="Hartmann K.A."/>
            <person name="Liu J.E."/>
            <person name="Manci A.M."/>
            <person name="Nielsen D.A."/>
            <person name="Solomon M.B."/>
            <person name="Breakwell D.P."/>
            <person name="Burnett S.H."/>
            <person name="Grose J.H."/>
        </authorList>
    </citation>
    <scope>NUCLEOTIDE SEQUENCE</scope>
    <source>
        <strain evidence="1">7805</strain>
    </source>
</reference>
<dbReference type="RefSeq" id="WP_042155608.1">
    <property type="nucleotide sequence ID" value="NZ_LR882934.1"/>
</dbReference>
<dbReference type="Gene3D" id="3.10.450.530">
    <property type="entry name" value="Ribonuclease toxin, BrnT, of type II toxin-antitoxin system"/>
    <property type="match status" value="1"/>
</dbReference>
<sequence length="95" mass="11542">MKFEWDEGKNQTNLIKHGFDFTDAYRIFNLPMVVELDERENYREDRFVAIGLLDGRVVVIVYTEPDDQTIRIISLRKALSYERKYYEQYIKNRLE</sequence>